<feature type="region of interest" description="Disordered" evidence="1">
    <location>
        <begin position="455"/>
        <end position="476"/>
    </location>
</feature>
<dbReference type="InterPro" id="IPR036397">
    <property type="entry name" value="RNaseH_sf"/>
</dbReference>
<sequence>MASSSTSLSLSAANLHNLITIVSVKLKASNYLIWRMQILPLIQSLQLMNHLTDEAPDSMILKESSELNPNPKIQEWSNTDLLLRSWIIGTLSEEALGHVVGMTTAREVWTSLEVAYLQATKEREIQLKRQLQMPKKEGTSLGEYLMQFKSICDSLAAIQKPVSDEDKTVQLSHCLGKKYEVFNTTMLSKPPFPTFNQFITALQGYDMRIQGNQIEEKEETNHNMAFIAQHNRGRGRAYSRGRTHGHSFSSRGCGFVPANFSPNSSGRGHNPYSSMTTLMNLQIIYLKPLVSTTLSDTQDQDPTWYTDTGATSHMTYDKGNLQHSSLYNGYNHVVVGNGTRLKISHIKDQTTGKILAMGHRKDGLYALEEGGAIEALVAIKSGTPEQNGIAERKHRHLVETGLTMLFHAQLPKYLWVDAFTTAVYLINRLPSSVLQMQTPFYKLYGIHPTYSSLKHHTSSSSSPRVQSTPSLLGSPAPATCPAPPVVSTPAPPVVSTPAPLVIASTCAVCT</sequence>
<dbReference type="SUPFAM" id="SSF53098">
    <property type="entry name" value="Ribonuclease H-like"/>
    <property type="match status" value="1"/>
</dbReference>
<reference evidence="2" key="1">
    <citation type="submission" date="2018-02" db="EMBL/GenBank/DDBJ databases">
        <authorList>
            <person name="Cohen D.B."/>
            <person name="Kent A.D."/>
        </authorList>
    </citation>
    <scope>NUCLEOTIDE SEQUENCE</scope>
</reference>
<feature type="compositionally biased region" description="Low complexity" evidence="1">
    <location>
        <begin position="458"/>
        <end position="476"/>
    </location>
</feature>
<dbReference type="Gene3D" id="3.30.420.10">
    <property type="entry name" value="Ribonuclease H-like superfamily/Ribonuclease H"/>
    <property type="match status" value="1"/>
</dbReference>
<dbReference type="PANTHER" id="PTHR47481:SF10">
    <property type="entry name" value="COPIA-LIKE POLYPROTEIN_RETROTRANSPOSON"/>
    <property type="match status" value="1"/>
</dbReference>
<gene>
    <name evidence="2" type="ORF">FSB_LOCUS25614</name>
</gene>
<dbReference type="PANTHER" id="PTHR47481">
    <property type="match status" value="1"/>
</dbReference>
<evidence type="ECO:0008006" key="3">
    <source>
        <dbReference type="Google" id="ProtNLM"/>
    </source>
</evidence>
<organism evidence="2">
    <name type="scientific">Fagus sylvatica</name>
    <name type="common">Beechnut</name>
    <dbReference type="NCBI Taxonomy" id="28930"/>
    <lineage>
        <taxon>Eukaryota</taxon>
        <taxon>Viridiplantae</taxon>
        <taxon>Streptophyta</taxon>
        <taxon>Embryophyta</taxon>
        <taxon>Tracheophyta</taxon>
        <taxon>Spermatophyta</taxon>
        <taxon>Magnoliopsida</taxon>
        <taxon>eudicotyledons</taxon>
        <taxon>Gunneridae</taxon>
        <taxon>Pentapetalae</taxon>
        <taxon>rosids</taxon>
        <taxon>fabids</taxon>
        <taxon>Fagales</taxon>
        <taxon>Fagaceae</taxon>
        <taxon>Fagus</taxon>
    </lineage>
</organism>
<proteinExistence type="predicted"/>
<name>A0A2N9GDP1_FAGSY</name>
<dbReference type="InterPro" id="IPR012337">
    <property type="entry name" value="RNaseH-like_sf"/>
</dbReference>
<dbReference type="GO" id="GO:0003676">
    <property type="term" value="F:nucleic acid binding"/>
    <property type="evidence" value="ECO:0007669"/>
    <property type="project" value="InterPro"/>
</dbReference>
<evidence type="ECO:0000313" key="2">
    <source>
        <dbReference type="EMBL" id="SPC97732.1"/>
    </source>
</evidence>
<accession>A0A2N9GDP1</accession>
<dbReference type="Pfam" id="PF14223">
    <property type="entry name" value="Retrotran_gag_2"/>
    <property type="match status" value="1"/>
</dbReference>
<dbReference type="AlphaFoldDB" id="A0A2N9GDP1"/>
<dbReference type="EMBL" id="OIVN01001793">
    <property type="protein sequence ID" value="SPC97732.1"/>
    <property type="molecule type" value="Genomic_DNA"/>
</dbReference>
<evidence type="ECO:0000256" key="1">
    <source>
        <dbReference type="SAM" id="MobiDB-lite"/>
    </source>
</evidence>
<protein>
    <recommendedName>
        <fullName evidence="3">Retrotransposon Copia-like N-terminal domain-containing protein</fullName>
    </recommendedName>
</protein>